<organism evidence="1 2">
    <name type="scientific">Paragonimus skrjabini miyazakii</name>
    <dbReference type="NCBI Taxonomy" id="59628"/>
    <lineage>
        <taxon>Eukaryota</taxon>
        <taxon>Metazoa</taxon>
        <taxon>Spiralia</taxon>
        <taxon>Lophotrochozoa</taxon>
        <taxon>Platyhelminthes</taxon>
        <taxon>Trematoda</taxon>
        <taxon>Digenea</taxon>
        <taxon>Plagiorchiida</taxon>
        <taxon>Troglotremata</taxon>
        <taxon>Troglotrematidae</taxon>
        <taxon>Paragonimus</taxon>
    </lineage>
</organism>
<dbReference type="Proteomes" id="UP000822476">
    <property type="component" value="Unassembled WGS sequence"/>
</dbReference>
<comment type="caution">
    <text evidence="1">The sequence shown here is derived from an EMBL/GenBank/DDBJ whole genome shotgun (WGS) entry which is preliminary data.</text>
</comment>
<gene>
    <name evidence="1" type="ORF">EG68_07041</name>
</gene>
<proteinExistence type="predicted"/>
<protein>
    <submittedName>
        <fullName evidence="1">Uncharacterized protein</fullName>
    </submittedName>
</protein>
<accession>A0A8S9YWQ0</accession>
<dbReference type="AlphaFoldDB" id="A0A8S9YWQ0"/>
<sequence>MRSIGRLHFGSRSYRVYSDDKYDRPFRDYVCLVKSGLYTLRFSDGVHATQIIIDNFEAFLIPLTLLRGSV</sequence>
<evidence type="ECO:0000313" key="2">
    <source>
        <dbReference type="Proteomes" id="UP000822476"/>
    </source>
</evidence>
<keyword evidence="2" id="KW-1185">Reference proteome</keyword>
<reference evidence="1" key="1">
    <citation type="submission" date="2019-07" db="EMBL/GenBank/DDBJ databases">
        <title>Annotation for the trematode Paragonimus miyazaki's.</title>
        <authorList>
            <person name="Choi Y.-J."/>
        </authorList>
    </citation>
    <scope>NUCLEOTIDE SEQUENCE</scope>
    <source>
        <strain evidence="1">Japan</strain>
    </source>
</reference>
<dbReference type="EMBL" id="JTDE01003292">
    <property type="protein sequence ID" value="KAF7256228.1"/>
    <property type="molecule type" value="Genomic_DNA"/>
</dbReference>
<evidence type="ECO:0000313" key="1">
    <source>
        <dbReference type="EMBL" id="KAF7256228.1"/>
    </source>
</evidence>
<name>A0A8S9YWQ0_9TREM</name>